<accession>A0A564Z1K8</accession>
<dbReference type="AlphaFoldDB" id="A0A564Z1K8"/>
<proteinExistence type="predicted"/>
<evidence type="ECO:0000313" key="1">
    <source>
        <dbReference type="EMBL" id="VUZ52788.1"/>
    </source>
</evidence>
<dbReference type="Proteomes" id="UP000321570">
    <property type="component" value="Unassembled WGS sequence"/>
</dbReference>
<protein>
    <submittedName>
        <fullName evidence="1">Uncharacterized protein</fullName>
    </submittedName>
</protein>
<dbReference type="EMBL" id="CABIJS010000532">
    <property type="protein sequence ID" value="VUZ52788.1"/>
    <property type="molecule type" value="Genomic_DNA"/>
</dbReference>
<gene>
    <name evidence="1" type="ORF">WMSIL1_LOCUS11254</name>
</gene>
<sequence length="156" mass="17529">MRRQRVSSRSIHNFTSYLEGIEKKLLNSNRCADNFFSDAIWKENVGIHSCLLEGSTDECMLAIKVSTEISKLKPFQFRKKLSIFTAAVLDCMNRLKSNDFSVECIGNFLNKINSASISDPSLIISAFVNPSLLKTISETLPSNVSANEQLFHFVTD</sequence>
<name>A0A564Z1K8_HYMDI</name>
<organism evidence="1 2">
    <name type="scientific">Hymenolepis diminuta</name>
    <name type="common">Rat tapeworm</name>
    <dbReference type="NCBI Taxonomy" id="6216"/>
    <lineage>
        <taxon>Eukaryota</taxon>
        <taxon>Metazoa</taxon>
        <taxon>Spiralia</taxon>
        <taxon>Lophotrochozoa</taxon>
        <taxon>Platyhelminthes</taxon>
        <taxon>Cestoda</taxon>
        <taxon>Eucestoda</taxon>
        <taxon>Cyclophyllidea</taxon>
        <taxon>Hymenolepididae</taxon>
        <taxon>Hymenolepis</taxon>
    </lineage>
</organism>
<keyword evidence="2" id="KW-1185">Reference proteome</keyword>
<evidence type="ECO:0000313" key="2">
    <source>
        <dbReference type="Proteomes" id="UP000321570"/>
    </source>
</evidence>
<reference evidence="1 2" key="1">
    <citation type="submission" date="2019-07" db="EMBL/GenBank/DDBJ databases">
        <authorList>
            <person name="Jastrzebski P J."/>
            <person name="Paukszto L."/>
            <person name="Jastrzebski P J."/>
        </authorList>
    </citation>
    <scope>NUCLEOTIDE SEQUENCE [LARGE SCALE GENOMIC DNA]</scope>
    <source>
        <strain evidence="1 2">WMS-il1</strain>
    </source>
</reference>